<feature type="non-terminal residue" evidence="1">
    <location>
        <position position="59"/>
    </location>
</feature>
<sequence>MTGICDDTELESVGVEKGPTSIESRYDAIMASPDILRLIKEGEAEGADAVIVSCMGDPG</sequence>
<gene>
    <name evidence="1" type="ORF">S03H2_41872</name>
</gene>
<reference evidence="1" key="1">
    <citation type="journal article" date="2014" name="Front. Microbiol.">
        <title>High frequency of phylogenetically diverse reductive dehalogenase-homologous genes in deep subseafloor sedimentary metagenomes.</title>
        <authorList>
            <person name="Kawai M."/>
            <person name="Futagami T."/>
            <person name="Toyoda A."/>
            <person name="Takaki Y."/>
            <person name="Nishi S."/>
            <person name="Hori S."/>
            <person name="Arai W."/>
            <person name="Tsubouchi T."/>
            <person name="Morono Y."/>
            <person name="Uchiyama I."/>
            <person name="Ito T."/>
            <person name="Fujiyama A."/>
            <person name="Inagaki F."/>
            <person name="Takami H."/>
        </authorList>
    </citation>
    <scope>NUCLEOTIDE SEQUENCE</scope>
    <source>
        <strain evidence="1">Expedition CK06-06</strain>
    </source>
</reference>
<proteinExistence type="predicted"/>
<dbReference type="EMBL" id="BARU01026036">
    <property type="protein sequence ID" value="GAH73438.1"/>
    <property type="molecule type" value="Genomic_DNA"/>
</dbReference>
<name>X1JUG0_9ZZZZ</name>
<accession>X1JUG0</accession>
<dbReference type="AlphaFoldDB" id="X1JUG0"/>
<dbReference type="GO" id="GO:0047661">
    <property type="term" value="F:amino-acid racemase activity"/>
    <property type="evidence" value="ECO:0007669"/>
    <property type="project" value="InterPro"/>
</dbReference>
<dbReference type="InterPro" id="IPR001920">
    <property type="entry name" value="Asp/Glu_race"/>
</dbReference>
<organism evidence="1">
    <name type="scientific">marine sediment metagenome</name>
    <dbReference type="NCBI Taxonomy" id="412755"/>
    <lineage>
        <taxon>unclassified sequences</taxon>
        <taxon>metagenomes</taxon>
        <taxon>ecological metagenomes</taxon>
    </lineage>
</organism>
<protein>
    <submittedName>
        <fullName evidence="1">Uncharacterized protein</fullName>
    </submittedName>
</protein>
<dbReference type="Gene3D" id="3.40.50.1860">
    <property type="match status" value="1"/>
</dbReference>
<comment type="caution">
    <text evidence="1">The sequence shown here is derived from an EMBL/GenBank/DDBJ whole genome shotgun (WGS) entry which is preliminary data.</text>
</comment>
<evidence type="ECO:0000313" key="1">
    <source>
        <dbReference type="EMBL" id="GAH73438.1"/>
    </source>
</evidence>